<feature type="region of interest" description="Disordered" evidence="1">
    <location>
        <begin position="634"/>
        <end position="655"/>
    </location>
</feature>
<evidence type="ECO:0000256" key="1">
    <source>
        <dbReference type="SAM" id="MobiDB-lite"/>
    </source>
</evidence>
<feature type="region of interest" description="Disordered" evidence="1">
    <location>
        <begin position="314"/>
        <end position="477"/>
    </location>
</feature>
<keyword evidence="2" id="KW-1133">Transmembrane helix</keyword>
<keyword evidence="3" id="KW-1185">Reference proteome</keyword>
<proteinExistence type="predicted"/>
<feature type="compositionally biased region" description="Basic and acidic residues" evidence="1">
    <location>
        <begin position="315"/>
        <end position="329"/>
    </location>
</feature>
<feature type="region of interest" description="Disordered" evidence="1">
    <location>
        <begin position="195"/>
        <end position="236"/>
    </location>
</feature>
<feature type="transmembrane region" description="Helical" evidence="2">
    <location>
        <begin position="35"/>
        <end position="62"/>
    </location>
</feature>
<name>A0A6P7TTP0_9MOLL</name>
<feature type="compositionally biased region" description="Polar residues" evidence="1">
    <location>
        <begin position="446"/>
        <end position="458"/>
    </location>
</feature>
<dbReference type="RefSeq" id="XP_029652261.2">
    <property type="nucleotide sequence ID" value="XM_029796401.2"/>
</dbReference>
<sequence>MLFLTANQLAEQQQHRPEGYRNDPGPRDDSVSNPALIGVIVGSVCGVILLILLLAVVGICCYQRNSYLRGSHTDPVLRDGESPDMDKCYINNMEKNGSPVGRVGMSPSLRYTDVVEKFSDSKEEKNRDGLKVGVSNGENPLVVDALAMSPTKSSEFSFDTLSKGRGGVGESGGSGNGPRSPMIEALQSNLKFQASYQSTENEAEKRTQRLSSTNNGEGGSGGNDDTPPTPPPPLPVISAPVPKMRTMNPTHAGIRRVPVRTSATSDDINLLERELLHGGRVQDENGDPGIQVLKPDVIDGLATEVVPIKIQASKPKADVEIEDFDRPDLTNDDPPPFIRSANSSTSTVHSLRPNRHRSPASKSKHQAQQQQGSAPRNKDAGLSSLRKRGPKSPRITTKGRRLVSEAEEGSVYDDEQRADTPLSVMGVRSSRADDLESLPPLRRSASRQSLFASRTSLYSRRGKKERRPSVADSLDSYAQDDLTLCSSGAQAQPMSRQDARAYKSLGSIIAPVAAETSTSDPSSSVGRTRKKSVGASSLSHGRQTPKKSTSSQKSSMSTQTIDQKGTQTDRGVAMNQQQHVHPVPLAKPLLKSTVKSVPPRNVGNGGADPSSQPVKLPPALSKSHFQPIVYNNNNANVADPGLPPPPPPTESLKSTKSPWELLCELTDTNTHTSPPSESGVSSLGPRLEPTRFTAPSAQLTSLSLTPGPYTAQTTTVPTATSQPLAGNNATSTYSPFVTTTVTPLNPRTTPTSARYTPTSLVGSEISFSSHPPMTMDPTHGTLPSRKSSWDALTELADNQTSSASHRNVESIV</sequence>
<accession>A0A6P7TTP0</accession>
<feature type="region of interest" description="Disordered" evidence="1">
    <location>
        <begin position="511"/>
        <end position="617"/>
    </location>
</feature>
<feature type="compositionally biased region" description="Polar residues" evidence="1">
    <location>
        <begin position="667"/>
        <end position="681"/>
    </location>
</feature>
<evidence type="ECO:0000313" key="3">
    <source>
        <dbReference type="Proteomes" id="UP000515154"/>
    </source>
</evidence>
<evidence type="ECO:0000313" key="4">
    <source>
        <dbReference type="RefSeq" id="XP_029652261.2"/>
    </source>
</evidence>
<dbReference type="Proteomes" id="UP000515154">
    <property type="component" value="Linkage group LG27"/>
</dbReference>
<feature type="compositionally biased region" description="Polar residues" evidence="1">
    <location>
        <begin position="752"/>
        <end position="771"/>
    </location>
</feature>
<keyword evidence="2" id="KW-0472">Membrane</keyword>
<protein>
    <submittedName>
        <fullName evidence="4">Uncharacterized protein LOC115225441</fullName>
    </submittedName>
</protein>
<feature type="compositionally biased region" description="Low complexity" evidence="1">
    <location>
        <begin position="710"/>
        <end position="723"/>
    </location>
</feature>
<dbReference type="AlphaFoldDB" id="A0A6P7TTP0"/>
<feature type="compositionally biased region" description="Gly residues" evidence="1">
    <location>
        <begin position="164"/>
        <end position="176"/>
    </location>
</feature>
<feature type="compositionally biased region" description="Polar residues" evidence="1">
    <location>
        <begin position="561"/>
        <end position="579"/>
    </location>
</feature>
<feature type="compositionally biased region" description="Polar residues" evidence="1">
    <location>
        <begin position="724"/>
        <end position="737"/>
    </location>
</feature>
<organism evidence="3 4">
    <name type="scientific">Octopus sinensis</name>
    <name type="common">East Asian common octopus</name>
    <dbReference type="NCBI Taxonomy" id="2607531"/>
    <lineage>
        <taxon>Eukaryota</taxon>
        <taxon>Metazoa</taxon>
        <taxon>Spiralia</taxon>
        <taxon>Lophotrochozoa</taxon>
        <taxon>Mollusca</taxon>
        <taxon>Cephalopoda</taxon>
        <taxon>Coleoidea</taxon>
        <taxon>Octopodiformes</taxon>
        <taxon>Octopoda</taxon>
        <taxon>Incirrata</taxon>
        <taxon>Octopodidae</taxon>
        <taxon>Octopus</taxon>
    </lineage>
</organism>
<dbReference type="KEGG" id="osn:115225441"/>
<feature type="region of interest" description="Disordered" evidence="1">
    <location>
        <begin position="667"/>
        <end position="812"/>
    </location>
</feature>
<evidence type="ECO:0000256" key="2">
    <source>
        <dbReference type="SAM" id="Phobius"/>
    </source>
</evidence>
<feature type="compositionally biased region" description="Basic residues" evidence="1">
    <location>
        <begin position="352"/>
        <end position="365"/>
    </location>
</feature>
<gene>
    <name evidence="4" type="primary">LOC115225441</name>
</gene>
<feature type="compositionally biased region" description="Polar residues" evidence="1">
    <location>
        <begin position="515"/>
        <end position="526"/>
    </location>
</feature>
<feature type="compositionally biased region" description="Low complexity" evidence="1">
    <location>
        <begin position="738"/>
        <end position="751"/>
    </location>
</feature>
<feature type="compositionally biased region" description="Basic residues" evidence="1">
    <location>
        <begin position="385"/>
        <end position="401"/>
    </location>
</feature>
<feature type="compositionally biased region" description="Low complexity" evidence="1">
    <location>
        <begin position="546"/>
        <end position="560"/>
    </location>
</feature>
<feature type="region of interest" description="Disordered" evidence="1">
    <location>
        <begin position="153"/>
        <end position="182"/>
    </location>
</feature>
<keyword evidence="2" id="KW-0812">Transmembrane</keyword>
<reference evidence="4" key="1">
    <citation type="submission" date="2025-08" db="UniProtKB">
        <authorList>
            <consortium name="RefSeq"/>
        </authorList>
    </citation>
    <scope>IDENTIFICATION</scope>
</reference>
<feature type="compositionally biased region" description="Polar residues" evidence="1">
    <location>
        <begin position="693"/>
        <end position="704"/>
    </location>
</feature>
<feature type="compositionally biased region" description="Polar residues" evidence="1">
    <location>
        <begin position="796"/>
        <end position="805"/>
    </location>
</feature>
<feature type="compositionally biased region" description="Polar residues" evidence="1">
    <location>
        <begin position="340"/>
        <end position="349"/>
    </location>
</feature>